<dbReference type="Proteomes" id="UP001054126">
    <property type="component" value="Chromosome 6"/>
</dbReference>
<feature type="compositionally biased region" description="Acidic residues" evidence="1">
    <location>
        <begin position="73"/>
        <end position="84"/>
    </location>
</feature>
<name>A0AAF0B116_PLAYO</name>
<feature type="compositionally biased region" description="Acidic residues" evidence="1">
    <location>
        <begin position="96"/>
        <end position="111"/>
    </location>
</feature>
<sequence>MSLLKDQYLEEVNKRIIDSTIKKCSKFYNVRILEAIKIRWLKIYEQKLKNMNNSMESTNENIEDKNKNQNNNDFDEDEFEDAEVEEKQIADFSEHVEDENDDELNDLDDISISDLSDVDPPTNNVIVAISEKV</sequence>
<reference evidence="2" key="1">
    <citation type="submission" date="2023-01" db="EMBL/GenBank/DDBJ databases">
        <title>Long-Read Genome Assembly and Gene Model Annotations for the Rodent Malaria Parasite Plasmodium yoelii 17XNL.</title>
        <authorList>
            <person name="Mitchell G.J."/>
            <person name="Sebastian A."/>
            <person name="Albert I."/>
            <person name="Lindner S.E."/>
        </authorList>
    </citation>
    <scope>NUCLEOTIDE SEQUENCE</scope>
    <source>
        <strain evidence="2">17XNL clone 1.1</strain>
    </source>
</reference>
<evidence type="ECO:0000313" key="2">
    <source>
        <dbReference type="EMBL" id="WBY56038.1"/>
    </source>
</evidence>
<evidence type="ECO:0000256" key="1">
    <source>
        <dbReference type="SAM" id="MobiDB-lite"/>
    </source>
</evidence>
<accession>A0AAF0B116</accession>
<protein>
    <submittedName>
        <fullName evidence="2">Transcription initiation factor IIA subunit 1</fullName>
    </submittedName>
</protein>
<proteinExistence type="predicted"/>
<organism evidence="2 3">
    <name type="scientific">Plasmodium yoelii yoelii</name>
    <dbReference type="NCBI Taxonomy" id="73239"/>
    <lineage>
        <taxon>Eukaryota</taxon>
        <taxon>Sar</taxon>
        <taxon>Alveolata</taxon>
        <taxon>Apicomplexa</taxon>
        <taxon>Aconoidasida</taxon>
        <taxon>Haemosporida</taxon>
        <taxon>Plasmodiidae</taxon>
        <taxon>Plasmodium</taxon>
        <taxon>Plasmodium (Vinckeia)</taxon>
    </lineage>
</organism>
<feature type="region of interest" description="Disordered" evidence="1">
    <location>
        <begin position="56"/>
        <end position="116"/>
    </location>
</feature>
<feature type="compositionally biased region" description="Basic and acidic residues" evidence="1">
    <location>
        <begin position="85"/>
        <end position="95"/>
    </location>
</feature>
<evidence type="ECO:0000313" key="3">
    <source>
        <dbReference type="Proteomes" id="UP001054126"/>
    </source>
</evidence>
<dbReference type="AlphaFoldDB" id="A0AAF0B116"/>
<dbReference type="EMBL" id="CP115530">
    <property type="protein sequence ID" value="WBY56038.1"/>
    <property type="molecule type" value="Genomic_DNA"/>
</dbReference>
<gene>
    <name evidence="2" type="ORF">Py17XNL_000600718</name>
</gene>